<proteinExistence type="inferred from homology"/>
<comment type="similarity">
    <text evidence="1">Belongs to the peptidase S33 family.</text>
</comment>
<evidence type="ECO:0000256" key="1">
    <source>
        <dbReference type="ARBA" id="ARBA00010088"/>
    </source>
</evidence>
<accession>A0A2V1E381</accession>
<reference evidence="4 5" key="1">
    <citation type="journal article" date="2018" name="Sci. Rep.">
        <title>Comparative genomics provides insights into the lifestyle and reveals functional heterogeneity of dark septate endophytic fungi.</title>
        <authorList>
            <person name="Knapp D.G."/>
            <person name="Nemeth J.B."/>
            <person name="Barry K."/>
            <person name="Hainaut M."/>
            <person name="Henrissat B."/>
            <person name="Johnson J."/>
            <person name="Kuo A."/>
            <person name="Lim J.H.P."/>
            <person name="Lipzen A."/>
            <person name="Nolan M."/>
            <person name="Ohm R.A."/>
            <person name="Tamas L."/>
            <person name="Grigoriev I.V."/>
            <person name="Spatafora J.W."/>
            <person name="Nagy L.G."/>
            <person name="Kovacs G.M."/>
        </authorList>
    </citation>
    <scope>NUCLEOTIDE SEQUENCE [LARGE SCALE GENOMIC DNA]</scope>
    <source>
        <strain evidence="4 5">DSE2036</strain>
    </source>
</reference>
<dbReference type="EMBL" id="KZ805317">
    <property type="protein sequence ID" value="PVI05013.1"/>
    <property type="molecule type" value="Genomic_DNA"/>
</dbReference>
<gene>
    <name evidence="4" type="ORF">DM02DRAFT_517683</name>
</gene>
<dbReference type="PANTHER" id="PTHR43248">
    <property type="entry name" value="2-SUCCINYL-6-HYDROXY-2,4-CYCLOHEXADIENE-1-CARBOXYLATE SYNTHASE"/>
    <property type="match status" value="1"/>
</dbReference>
<evidence type="ECO:0000313" key="5">
    <source>
        <dbReference type="Proteomes" id="UP000244855"/>
    </source>
</evidence>
<organism evidence="4 5">
    <name type="scientific">Periconia macrospinosa</name>
    <dbReference type="NCBI Taxonomy" id="97972"/>
    <lineage>
        <taxon>Eukaryota</taxon>
        <taxon>Fungi</taxon>
        <taxon>Dikarya</taxon>
        <taxon>Ascomycota</taxon>
        <taxon>Pezizomycotina</taxon>
        <taxon>Dothideomycetes</taxon>
        <taxon>Pleosporomycetidae</taxon>
        <taxon>Pleosporales</taxon>
        <taxon>Massarineae</taxon>
        <taxon>Periconiaceae</taxon>
        <taxon>Periconia</taxon>
    </lineage>
</organism>
<dbReference type="PANTHER" id="PTHR43248:SF25">
    <property type="entry name" value="AB HYDROLASE-1 DOMAIN-CONTAINING PROTEIN-RELATED"/>
    <property type="match status" value="1"/>
</dbReference>
<dbReference type="OrthoDB" id="425534at2759"/>
<dbReference type="InterPro" id="IPR029058">
    <property type="entry name" value="AB_hydrolase_fold"/>
</dbReference>
<dbReference type="GO" id="GO:0016787">
    <property type="term" value="F:hydrolase activity"/>
    <property type="evidence" value="ECO:0007669"/>
    <property type="project" value="UniProtKB-KW"/>
</dbReference>
<name>A0A2V1E381_9PLEO</name>
<keyword evidence="5" id="KW-1185">Reference proteome</keyword>
<sequence>MAWSFRDIKASRGINWQPCFGSYKCMYLIVPLDYDDTKAGYTNIAYIKYEAKNGNGTEIIYNPGGPGGSGVATLMSVKDSLVKSFGPEYSFVSFDPRGVNNTGPLVLSCGLEENSPSSASIGEQWAQAKANSLYCNNYNAKNSTAKYAGTVANVQDMIYYSKLEQISKGKDPEATKIWYYGVSYGTVIGQTLAAMYPKRVGRMILDGNVNGVEHYTGFVPSSILDTDKTFKFFFEYCYEAGPQLCPLAGNATSAADVQQRYDAVMEKLEIEPYIRANSTDIVTRDEVERQIFRAMYSPKTGFYATAKQVTNLETGNLNEIDEVNEVVSQITKDYDAQGAAFRGNNVLQMITCIDTADNYAVKSLDEFQDGIDQIRSSSEYIYKAFPFNNPLMCNGMKIIPPKSQLFPGFKKTDTNVPILFINNSADPITPLDSAKKMAEYFNNAGVLTVDGPGHGYRSVGSVCADKYARSYLKTGSLPKEGTVCEGDSTPKEVLDFGRRTFSATKVSMRK</sequence>
<dbReference type="Gene3D" id="3.40.50.1820">
    <property type="entry name" value="alpha/beta hydrolase"/>
    <property type="match status" value="1"/>
</dbReference>
<dbReference type="Pfam" id="PF08386">
    <property type="entry name" value="Abhydrolase_4"/>
    <property type="match status" value="1"/>
</dbReference>
<protein>
    <recommendedName>
        <fullName evidence="3">Peptidase S33 tripeptidyl aminopeptidase-like C-terminal domain-containing protein</fullName>
    </recommendedName>
</protein>
<evidence type="ECO:0000313" key="4">
    <source>
        <dbReference type="EMBL" id="PVI05013.1"/>
    </source>
</evidence>
<dbReference type="AlphaFoldDB" id="A0A2V1E381"/>
<dbReference type="Proteomes" id="UP000244855">
    <property type="component" value="Unassembled WGS sequence"/>
</dbReference>
<evidence type="ECO:0000256" key="2">
    <source>
        <dbReference type="ARBA" id="ARBA00022801"/>
    </source>
</evidence>
<dbReference type="InterPro" id="IPR013595">
    <property type="entry name" value="Pept_S33_TAP-like_C"/>
</dbReference>
<dbReference type="SUPFAM" id="SSF53474">
    <property type="entry name" value="alpha/beta-Hydrolases"/>
    <property type="match status" value="1"/>
</dbReference>
<dbReference type="InterPro" id="IPR051601">
    <property type="entry name" value="Serine_prot/Carboxylest_S33"/>
</dbReference>
<dbReference type="STRING" id="97972.A0A2V1E381"/>
<evidence type="ECO:0000259" key="3">
    <source>
        <dbReference type="Pfam" id="PF08386"/>
    </source>
</evidence>
<keyword evidence="2" id="KW-0378">Hydrolase</keyword>
<feature type="domain" description="Peptidase S33 tripeptidyl aminopeptidase-like C-terminal" evidence="3">
    <location>
        <begin position="388"/>
        <end position="484"/>
    </location>
</feature>